<accession>A0A815W8J1</accession>
<evidence type="ECO:0000313" key="2">
    <source>
        <dbReference type="EMBL" id="CAF1542670.1"/>
    </source>
</evidence>
<name>A0A815W8J1_9BILA</name>
<evidence type="ECO:0000256" key="1">
    <source>
        <dbReference type="SAM" id="SignalP"/>
    </source>
</evidence>
<comment type="caution">
    <text evidence="2">The sequence shown here is derived from an EMBL/GenBank/DDBJ whole genome shotgun (WGS) entry which is preliminary data.</text>
</comment>
<gene>
    <name evidence="2" type="ORF">SEV965_LOCUS38227</name>
</gene>
<dbReference type="EMBL" id="CAJNOU010008990">
    <property type="protein sequence ID" value="CAF1542670.1"/>
    <property type="molecule type" value="Genomic_DNA"/>
</dbReference>
<keyword evidence="1" id="KW-0732">Signal</keyword>
<evidence type="ECO:0000313" key="3">
    <source>
        <dbReference type="Proteomes" id="UP000663889"/>
    </source>
</evidence>
<feature type="chain" id="PRO_5032923040" evidence="1">
    <location>
        <begin position="21"/>
        <end position="50"/>
    </location>
</feature>
<dbReference type="AlphaFoldDB" id="A0A815W8J1"/>
<sequence>MMFFWQFLFIIAYLFNSAQGFNPLRRLLANIPQTPIQPNDDPGEPLFLTP</sequence>
<organism evidence="2 3">
    <name type="scientific">Rotaria sordida</name>
    <dbReference type="NCBI Taxonomy" id="392033"/>
    <lineage>
        <taxon>Eukaryota</taxon>
        <taxon>Metazoa</taxon>
        <taxon>Spiralia</taxon>
        <taxon>Gnathifera</taxon>
        <taxon>Rotifera</taxon>
        <taxon>Eurotatoria</taxon>
        <taxon>Bdelloidea</taxon>
        <taxon>Philodinida</taxon>
        <taxon>Philodinidae</taxon>
        <taxon>Rotaria</taxon>
    </lineage>
</organism>
<protein>
    <submittedName>
        <fullName evidence="2">Uncharacterized protein</fullName>
    </submittedName>
</protein>
<proteinExistence type="predicted"/>
<dbReference type="Proteomes" id="UP000663889">
    <property type="component" value="Unassembled WGS sequence"/>
</dbReference>
<feature type="signal peptide" evidence="1">
    <location>
        <begin position="1"/>
        <end position="20"/>
    </location>
</feature>
<reference evidence="2" key="1">
    <citation type="submission" date="2021-02" db="EMBL/GenBank/DDBJ databases">
        <authorList>
            <person name="Nowell W R."/>
        </authorList>
    </citation>
    <scope>NUCLEOTIDE SEQUENCE</scope>
</reference>
<feature type="non-terminal residue" evidence="2">
    <location>
        <position position="50"/>
    </location>
</feature>